<evidence type="ECO:0000256" key="1">
    <source>
        <dbReference type="SAM" id="MobiDB-lite"/>
    </source>
</evidence>
<proteinExistence type="predicted"/>
<protein>
    <submittedName>
        <fullName evidence="2">Uncharacterized protein</fullName>
    </submittedName>
</protein>
<dbReference type="Proteomes" id="UP000735302">
    <property type="component" value="Unassembled WGS sequence"/>
</dbReference>
<evidence type="ECO:0000313" key="2">
    <source>
        <dbReference type="EMBL" id="GFO50663.1"/>
    </source>
</evidence>
<organism evidence="2 3">
    <name type="scientific">Plakobranchus ocellatus</name>
    <dbReference type="NCBI Taxonomy" id="259542"/>
    <lineage>
        <taxon>Eukaryota</taxon>
        <taxon>Metazoa</taxon>
        <taxon>Spiralia</taxon>
        <taxon>Lophotrochozoa</taxon>
        <taxon>Mollusca</taxon>
        <taxon>Gastropoda</taxon>
        <taxon>Heterobranchia</taxon>
        <taxon>Euthyneura</taxon>
        <taxon>Panpulmonata</taxon>
        <taxon>Sacoglossa</taxon>
        <taxon>Placobranchoidea</taxon>
        <taxon>Plakobranchidae</taxon>
        <taxon>Plakobranchus</taxon>
    </lineage>
</organism>
<sequence>MDRMAKHLVHRQWTKKDRMAKHLVHRQMCGHGKDGKTPCPQTVDEGQDGKTPCPQTVDEEGQNGKAPYPQTDVRTWTGWQSTLSTDRRTEKDRMAKHLVHRQKDGEGQGGKTPCPQTEGRRRTGWQKTYIRSDGEIGYIKAAEKKT</sequence>
<name>A0AAV4E3B5_9GAST</name>
<dbReference type="AlphaFoldDB" id="A0AAV4E3B5"/>
<gene>
    <name evidence="2" type="ORF">PoB_007716800</name>
</gene>
<evidence type="ECO:0000313" key="3">
    <source>
        <dbReference type="Proteomes" id="UP000735302"/>
    </source>
</evidence>
<feature type="region of interest" description="Disordered" evidence="1">
    <location>
        <begin position="29"/>
        <end position="72"/>
    </location>
</feature>
<accession>A0AAV4E3B5</accession>
<dbReference type="EMBL" id="BLXT01008617">
    <property type="protein sequence ID" value="GFO50663.1"/>
    <property type="molecule type" value="Genomic_DNA"/>
</dbReference>
<keyword evidence="3" id="KW-1185">Reference proteome</keyword>
<feature type="region of interest" description="Disordered" evidence="1">
    <location>
        <begin position="99"/>
        <end position="128"/>
    </location>
</feature>
<comment type="caution">
    <text evidence="2">The sequence shown here is derived from an EMBL/GenBank/DDBJ whole genome shotgun (WGS) entry which is preliminary data.</text>
</comment>
<reference evidence="2 3" key="1">
    <citation type="journal article" date="2021" name="Elife">
        <title>Chloroplast acquisition without the gene transfer in kleptoplastic sea slugs, Plakobranchus ocellatus.</title>
        <authorList>
            <person name="Maeda T."/>
            <person name="Takahashi S."/>
            <person name="Yoshida T."/>
            <person name="Shimamura S."/>
            <person name="Takaki Y."/>
            <person name="Nagai Y."/>
            <person name="Toyoda A."/>
            <person name="Suzuki Y."/>
            <person name="Arimoto A."/>
            <person name="Ishii H."/>
            <person name="Satoh N."/>
            <person name="Nishiyama T."/>
            <person name="Hasebe M."/>
            <person name="Maruyama T."/>
            <person name="Minagawa J."/>
            <person name="Obokata J."/>
            <person name="Shigenobu S."/>
        </authorList>
    </citation>
    <scope>NUCLEOTIDE SEQUENCE [LARGE SCALE GENOMIC DNA]</scope>
</reference>